<evidence type="ECO:0000313" key="3">
    <source>
        <dbReference type="Proteomes" id="UP000799757"/>
    </source>
</evidence>
<keyword evidence="3" id="KW-1185">Reference proteome</keyword>
<gene>
    <name evidence="2" type="ORF">K505DRAFT_38926</name>
</gene>
<dbReference type="AlphaFoldDB" id="A0A6A6XBY9"/>
<dbReference type="OrthoDB" id="5226996at2759"/>
<accession>A0A6A6XBY9</accession>
<feature type="region of interest" description="Disordered" evidence="1">
    <location>
        <begin position="288"/>
        <end position="322"/>
    </location>
</feature>
<feature type="region of interest" description="Disordered" evidence="1">
    <location>
        <begin position="1"/>
        <end position="36"/>
    </location>
</feature>
<evidence type="ECO:0000313" key="2">
    <source>
        <dbReference type="EMBL" id="KAF2793533.1"/>
    </source>
</evidence>
<sequence length="369" mass="40076">MVHQSTPVATPAPRTSRFAEAAMNSRSSIHPPPDMLWQDLGIDKLIDQFNEENNAPPTGVRNQAIGAPSTTTSAATPTLTSTTATEGTFGRFSRAVSSFFHGSGFSALGKRKAGAEAASTPAPAPVDDRREQARVAYEQAKELGLLPTPKVFVRPHARPRRRSATSPLAPPSNPPSRLNTPTRTLHKSASKKDLNKQKKLSKRVSNLEHKLSEARRELGLALALKEKENEQKSKDTPPVTPNRPLTPNKTHFSTETESNVLILMESQSHNKITKKRKATEEKAVSIYGDSDVESEHESKKNKKTVTPRRASTRLSKKRSKSSISAKEEVIMVVPDGVSVPPIPSIPAGVEGKRVAVSDDGFGGLSHEIF</sequence>
<feature type="compositionally biased region" description="Basic residues" evidence="1">
    <location>
        <begin position="299"/>
        <end position="320"/>
    </location>
</feature>
<organism evidence="2 3">
    <name type="scientific">Melanomma pulvis-pyrius CBS 109.77</name>
    <dbReference type="NCBI Taxonomy" id="1314802"/>
    <lineage>
        <taxon>Eukaryota</taxon>
        <taxon>Fungi</taxon>
        <taxon>Dikarya</taxon>
        <taxon>Ascomycota</taxon>
        <taxon>Pezizomycotina</taxon>
        <taxon>Dothideomycetes</taxon>
        <taxon>Pleosporomycetidae</taxon>
        <taxon>Pleosporales</taxon>
        <taxon>Melanommataceae</taxon>
        <taxon>Melanomma</taxon>
    </lineage>
</organism>
<name>A0A6A6XBY9_9PLEO</name>
<feature type="region of interest" description="Disordered" evidence="1">
    <location>
        <begin position="48"/>
        <end position="86"/>
    </location>
</feature>
<proteinExistence type="predicted"/>
<evidence type="ECO:0000256" key="1">
    <source>
        <dbReference type="SAM" id="MobiDB-lite"/>
    </source>
</evidence>
<feature type="region of interest" description="Disordered" evidence="1">
    <location>
        <begin position="148"/>
        <end position="212"/>
    </location>
</feature>
<feature type="compositionally biased region" description="Basic and acidic residues" evidence="1">
    <location>
        <begin position="225"/>
        <end position="235"/>
    </location>
</feature>
<feature type="compositionally biased region" description="Low complexity" evidence="1">
    <location>
        <begin position="67"/>
        <end position="85"/>
    </location>
</feature>
<dbReference type="Proteomes" id="UP000799757">
    <property type="component" value="Unassembled WGS sequence"/>
</dbReference>
<protein>
    <submittedName>
        <fullName evidence="2">Uncharacterized protein</fullName>
    </submittedName>
</protein>
<dbReference type="EMBL" id="MU001924">
    <property type="protein sequence ID" value="KAF2793533.1"/>
    <property type="molecule type" value="Genomic_DNA"/>
</dbReference>
<reference evidence="2" key="1">
    <citation type="journal article" date="2020" name="Stud. Mycol.">
        <title>101 Dothideomycetes genomes: a test case for predicting lifestyles and emergence of pathogens.</title>
        <authorList>
            <person name="Haridas S."/>
            <person name="Albert R."/>
            <person name="Binder M."/>
            <person name="Bloem J."/>
            <person name="Labutti K."/>
            <person name="Salamov A."/>
            <person name="Andreopoulos B."/>
            <person name="Baker S."/>
            <person name="Barry K."/>
            <person name="Bills G."/>
            <person name="Bluhm B."/>
            <person name="Cannon C."/>
            <person name="Castanera R."/>
            <person name="Culley D."/>
            <person name="Daum C."/>
            <person name="Ezra D."/>
            <person name="Gonzalez J."/>
            <person name="Henrissat B."/>
            <person name="Kuo A."/>
            <person name="Liang C."/>
            <person name="Lipzen A."/>
            <person name="Lutzoni F."/>
            <person name="Magnuson J."/>
            <person name="Mondo S."/>
            <person name="Nolan M."/>
            <person name="Ohm R."/>
            <person name="Pangilinan J."/>
            <person name="Park H.-J."/>
            <person name="Ramirez L."/>
            <person name="Alfaro M."/>
            <person name="Sun H."/>
            <person name="Tritt A."/>
            <person name="Yoshinaga Y."/>
            <person name="Zwiers L.-H."/>
            <person name="Turgeon B."/>
            <person name="Goodwin S."/>
            <person name="Spatafora J."/>
            <person name="Crous P."/>
            <person name="Grigoriev I."/>
        </authorList>
    </citation>
    <scope>NUCLEOTIDE SEQUENCE</scope>
    <source>
        <strain evidence="2">CBS 109.77</strain>
    </source>
</reference>
<feature type="compositionally biased region" description="Basic residues" evidence="1">
    <location>
        <begin position="153"/>
        <end position="163"/>
    </location>
</feature>
<feature type="region of interest" description="Disordered" evidence="1">
    <location>
        <begin position="225"/>
        <end position="254"/>
    </location>
</feature>
<feature type="compositionally biased region" description="Polar residues" evidence="1">
    <location>
        <begin position="243"/>
        <end position="254"/>
    </location>
</feature>